<sequence length="115" mass="12420">MKPAILLALTLGAIGAARADILITPSFIINIEEECAVEYRVCGKVSYTGTSKKTGQAIVLRGKTVEGKCEKDVPFCEFKGYIFKNGATVYRVTSDGKLTVSQGAKTLVEEKGVWQ</sequence>
<feature type="chain" id="PRO_5046324915" description="DUF2845 domain-containing protein" evidence="1">
    <location>
        <begin position="20"/>
        <end position="115"/>
    </location>
</feature>
<name>A0ABX0LRR4_9BURK</name>
<evidence type="ECO:0008006" key="4">
    <source>
        <dbReference type="Google" id="ProtNLM"/>
    </source>
</evidence>
<keyword evidence="1" id="KW-0732">Signal</keyword>
<organism evidence="2 3">
    <name type="scientific">Massilia rubra</name>
    <dbReference type="NCBI Taxonomy" id="2607910"/>
    <lineage>
        <taxon>Bacteria</taxon>
        <taxon>Pseudomonadati</taxon>
        <taxon>Pseudomonadota</taxon>
        <taxon>Betaproteobacteria</taxon>
        <taxon>Burkholderiales</taxon>
        <taxon>Oxalobacteraceae</taxon>
        <taxon>Telluria group</taxon>
        <taxon>Massilia</taxon>
    </lineage>
</organism>
<evidence type="ECO:0000313" key="2">
    <source>
        <dbReference type="EMBL" id="NHZ37484.1"/>
    </source>
</evidence>
<comment type="caution">
    <text evidence="2">The sequence shown here is derived from an EMBL/GenBank/DDBJ whole genome shotgun (WGS) entry which is preliminary data.</text>
</comment>
<evidence type="ECO:0000313" key="3">
    <source>
        <dbReference type="Proteomes" id="UP000785613"/>
    </source>
</evidence>
<dbReference type="EMBL" id="VUYU01000029">
    <property type="protein sequence ID" value="NHZ37484.1"/>
    <property type="molecule type" value="Genomic_DNA"/>
</dbReference>
<feature type="signal peptide" evidence="1">
    <location>
        <begin position="1"/>
        <end position="19"/>
    </location>
</feature>
<proteinExistence type="predicted"/>
<protein>
    <recommendedName>
        <fullName evidence="4">DUF2845 domain-containing protein</fullName>
    </recommendedName>
</protein>
<gene>
    <name evidence="2" type="ORF">F0185_28380</name>
</gene>
<reference evidence="2 3" key="1">
    <citation type="submission" date="2019-09" db="EMBL/GenBank/DDBJ databases">
        <title>Taxonomy of Antarctic Massilia spp.: description of Massilia rubra sp. nov., Massilia aquatica sp. nov., Massilia mucilaginosa sp. nov., Massilia frigida sp. nov. isolated from streams, lakes and regoliths.</title>
        <authorList>
            <person name="Holochova P."/>
            <person name="Sedlacek I."/>
            <person name="Kralova S."/>
            <person name="Maslanova I."/>
            <person name="Busse H.-J."/>
            <person name="Stankova E."/>
            <person name="Vrbovska V."/>
            <person name="Kovarovic V."/>
            <person name="Bartak M."/>
            <person name="Svec P."/>
            <person name="Pantucek R."/>
        </authorList>
    </citation>
    <scope>NUCLEOTIDE SEQUENCE [LARGE SCALE GENOMIC DNA]</scope>
    <source>
        <strain evidence="2 3">CCM 8692</strain>
    </source>
</reference>
<accession>A0ABX0LRR4</accession>
<dbReference type="Proteomes" id="UP000785613">
    <property type="component" value="Unassembled WGS sequence"/>
</dbReference>
<evidence type="ECO:0000256" key="1">
    <source>
        <dbReference type="SAM" id="SignalP"/>
    </source>
</evidence>
<dbReference type="RefSeq" id="WP_167230747.1">
    <property type="nucleotide sequence ID" value="NZ_VUYU01000029.1"/>
</dbReference>
<keyword evidence="3" id="KW-1185">Reference proteome</keyword>